<accession>A0A513X0A8</accession>
<evidence type="ECO:0000313" key="11">
    <source>
        <dbReference type="EMBL" id="QDH07362.1"/>
    </source>
</evidence>
<feature type="transmembrane region" description="Helical" evidence="9">
    <location>
        <begin position="77"/>
        <end position="104"/>
    </location>
</feature>
<dbReference type="GO" id="GO:0004129">
    <property type="term" value="F:cytochrome-c oxidase activity"/>
    <property type="evidence" value="ECO:0007669"/>
    <property type="project" value="InterPro"/>
</dbReference>
<feature type="transmembrane region" description="Helical" evidence="9">
    <location>
        <begin position="155"/>
        <end position="175"/>
    </location>
</feature>
<feature type="transmembrane region" description="Helical" evidence="9">
    <location>
        <begin position="124"/>
        <end position="143"/>
    </location>
</feature>
<dbReference type="PROSITE" id="PS50253">
    <property type="entry name" value="COX3"/>
    <property type="match status" value="1"/>
</dbReference>
<dbReference type="Pfam" id="PF00510">
    <property type="entry name" value="COX3"/>
    <property type="match status" value="1"/>
</dbReference>
<evidence type="ECO:0000256" key="5">
    <source>
        <dbReference type="ARBA" id="ARBA00022967"/>
    </source>
</evidence>
<protein>
    <recommendedName>
        <fullName evidence="3 8">Cytochrome c oxidase subunit 3</fullName>
    </recommendedName>
</protein>
<name>A0A513X0A8_9BIVA</name>
<dbReference type="InterPro" id="IPR024791">
    <property type="entry name" value="Cyt_c/ubiquinol_Oxase_su3"/>
</dbReference>
<dbReference type="GO" id="GO:0006123">
    <property type="term" value="P:mitochondrial electron transport, cytochrome c to oxygen"/>
    <property type="evidence" value="ECO:0007669"/>
    <property type="project" value="TreeGrafter"/>
</dbReference>
<evidence type="ECO:0000256" key="3">
    <source>
        <dbReference type="ARBA" id="ARBA00015944"/>
    </source>
</evidence>
<comment type="subcellular location">
    <subcellularLocation>
        <location evidence="1">Membrane</location>
        <topology evidence="1">Multi-pass membrane protein</topology>
    </subcellularLocation>
</comment>
<dbReference type="Gene3D" id="1.10.287.70">
    <property type="match status" value="1"/>
</dbReference>
<evidence type="ECO:0000256" key="1">
    <source>
        <dbReference type="ARBA" id="ARBA00004141"/>
    </source>
</evidence>
<dbReference type="Gene3D" id="1.20.120.80">
    <property type="entry name" value="Cytochrome c oxidase, subunit III, four-helix bundle"/>
    <property type="match status" value="1"/>
</dbReference>
<keyword evidence="8 11" id="KW-0496">Mitochondrion</keyword>
<evidence type="ECO:0000256" key="4">
    <source>
        <dbReference type="ARBA" id="ARBA00022692"/>
    </source>
</evidence>
<evidence type="ECO:0000256" key="2">
    <source>
        <dbReference type="ARBA" id="ARBA00010581"/>
    </source>
</evidence>
<evidence type="ECO:0000259" key="10">
    <source>
        <dbReference type="PROSITE" id="PS50253"/>
    </source>
</evidence>
<gene>
    <name evidence="11" type="primary">cox3</name>
</gene>
<dbReference type="PANTHER" id="PTHR11403">
    <property type="entry name" value="CYTOCHROME C OXIDASE SUBUNIT III"/>
    <property type="match status" value="1"/>
</dbReference>
<evidence type="ECO:0000256" key="8">
    <source>
        <dbReference type="RuleBase" id="RU003375"/>
    </source>
</evidence>
<evidence type="ECO:0000256" key="7">
    <source>
        <dbReference type="ARBA" id="ARBA00023136"/>
    </source>
</evidence>
<dbReference type="GO" id="GO:0005739">
    <property type="term" value="C:mitochondrion"/>
    <property type="evidence" value="ECO:0007669"/>
    <property type="project" value="TreeGrafter"/>
</dbReference>
<organism evidence="11">
    <name type="scientific">Chamberlainia hainesiana</name>
    <dbReference type="NCBI Taxonomy" id="1264661"/>
    <lineage>
        <taxon>Eukaryota</taxon>
        <taxon>Metazoa</taxon>
        <taxon>Spiralia</taxon>
        <taxon>Lophotrochozoa</taxon>
        <taxon>Mollusca</taxon>
        <taxon>Bivalvia</taxon>
        <taxon>Autobranchia</taxon>
        <taxon>Heteroconchia</taxon>
        <taxon>Palaeoheterodonta</taxon>
        <taxon>Unionida</taxon>
        <taxon>Unionoidea</taxon>
        <taxon>Unionidae</taxon>
        <taxon>Gonideinae</taxon>
        <taxon>Chamberlainia</taxon>
    </lineage>
</organism>
<sequence length="257" mass="29061">MRSPFHLVEMSPWPILFSVSLFCSVVGFVDLIYGGSLLLMFCGVIGAILVLGQWWRDVIRESNQGWHTSYVAWNIRLGMVLFIVSEVMFFFSFFWAFFSCALMPGVEAGGVWPPVGVIPLDPMGFPLLSTAVLLSSGVSITWAHYAVMAGNRVEGIYGLFFTIVLGMYFTCLQIFEFLECSFSIADGVWGSLFYIMTGFHGVHVVFGTVALVVCLWRLFGMGFSSERHLGFELSIWYWHFVDVVWICLFLSVYWWGG</sequence>
<geneLocation type="mitochondrion" evidence="11"/>
<feature type="transmembrane region" description="Helical" evidence="9">
    <location>
        <begin position="195"/>
        <end position="216"/>
    </location>
</feature>
<dbReference type="EMBL" id="MK994771">
    <property type="protein sequence ID" value="QDH07362.1"/>
    <property type="molecule type" value="Genomic_DNA"/>
</dbReference>
<dbReference type="SUPFAM" id="SSF81452">
    <property type="entry name" value="Cytochrome c oxidase subunit III-like"/>
    <property type="match status" value="1"/>
</dbReference>
<evidence type="ECO:0000256" key="9">
    <source>
        <dbReference type="SAM" id="Phobius"/>
    </source>
</evidence>
<keyword evidence="5" id="KW-1278">Translocase</keyword>
<feature type="domain" description="Heme-copper oxidase subunit III family profile" evidence="10">
    <location>
        <begin position="1"/>
        <end position="257"/>
    </location>
</feature>
<comment type="function">
    <text evidence="8">Component of the cytochrome c oxidase, the last enzyme in the mitochondrial electron transport chain which drives oxidative phosphorylation. The respiratory chain contains 3 multisubunit complexes succinate dehydrogenase (complex II, CII), ubiquinol-cytochrome c oxidoreductase (cytochrome b-c1 complex, complex III, CIII) and cytochrome c oxidase (complex IV, CIV), that cooperate to transfer electrons derived from NADH and succinate to molecular oxygen, creating an electrochemical gradient over the inner membrane that drives transmembrane transport and the ATP synthase. Cytochrome c oxidase is the component of the respiratory chain that catalyzes the reduction of oxygen to water. Electrons originating from reduced cytochrome c in the intermembrane space (IMS) are transferred via the dinuclear copper A center (CU(A)) of subunit 2 and heme A of subunit 1 to the active site in subunit 1, a binuclear center (BNC) formed by heme A3 and copper B (CU(B)). The BNC reduces molecular oxygen to 2 water molecules using 4 electrons from cytochrome c in the IMS and 4 protons from the mitochondrial matrix.</text>
</comment>
<dbReference type="PANTHER" id="PTHR11403:SF7">
    <property type="entry name" value="CYTOCHROME C OXIDASE SUBUNIT 3"/>
    <property type="match status" value="1"/>
</dbReference>
<dbReference type="AlphaFoldDB" id="A0A513X0A8"/>
<dbReference type="InterPro" id="IPR035973">
    <property type="entry name" value="Cyt_c_oxidase_su3-like_sf"/>
</dbReference>
<dbReference type="GO" id="GO:0016020">
    <property type="term" value="C:membrane"/>
    <property type="evidence" value="ECO:0007669"/>
    <property type="project" value="UniProtKB-SubCell"/>
</dbReference>
<dbReference type="CDD" id="cd01665">
    <property type="entry name" value="Cyt_c_Oxidase_III"/>
    <property type="match status" value="1"/>
</dbReference>
<dbReference type="InterPro" id="IPR033945">
    <property type="entry name" value="Cyt_c_oxase_su3_dom"/>
</dbReference>
<dbReference type="InterPro" id="IPR000298">
    <property type="entry name" value="Cyt_c_oxidase-like_su3"/>
</dbReference>
<feature type="transmembrane region" description="Helical" evidence="9">
    <location>
        <begin position="38"/>
        <end position="56"/>
    </location>
</feature>
<keyword evidence="6 9" id="KW-1133">Transmembrane helix</keyword>
<keyword evidence="4 8" id="KW-0812">Transmembrane</keyword>
<proteinExistence type="inferred from homology"/>
<comment type="similarity">
    <text evidence="2 8">Belongs to the cytochrome c oxidase subunit 3 family.</text>
</comment>
<reference evidence="11" key="1">
    <citation type="journal article" date="2019" name="Heredity">
        <title>Mesozoic mitogenome rearrangements and freshwater mussel (Bivalvia: Unionoidea) macroevolution.</title>
        <authorList>
            <person name="Froufe E."/>
            <person name="Bolotov I."/>
            <person name="Aldridge D.C."/>
            <person name="Bogan A.E."/>
            <person name="Breton S."/>
            <person name="Gan H.M."/>
            <person name="Kovitvadhi U."/>
            <person name="Kovitvadhi S."/>
            <person name="Riccardi N."/>
            <person name="Secci-Petretto G."/>
            <person name="Sousa R."/>
            <person name="Teixeira A."/>
            <person name="Varandas S."/>
            <person name="Zanatta D."/>
            <person name="Zieritz A."/>
            <person name="Fonseca M.M."/>
            <person name="Lopes-Lima M."/>
        </authorList>
    </citation>
    <scope>NUCLEOTIDE SEQUENCE</scope>
    <source>
        <tissue evidence="11">Gonad tissue</tissue>
    </source>
</reference>
<evidence type="ECO:0000256" key="6">
    <source>
        <dbReference type="ARBA" id="ARBA00022989"/>
    </source>
</evidence>
<feature type="transmembrane region" description="Helical" evidence="9">
    <location>
        <begin position="236"/>
        <end position="256"/>
    </location>
</feature>
<keyword evidence="7 9" id="KW-0472">Membrane</keyword>
<feature type="transmembrane region" description="Helical" evidence="9">
    <location>
        <begin position="12"/>
        <end position="32"/>
    </location>
</feature>
<dbReference type="InterPro" id="IPR013833">
    <property type="entry name" value="Cyt_c_oxidase_su3_a-hlx"/>
</dbReference>